<dbReference type="SUPFAM" id="SSF52047">
    <property type="entry name" value="RNI-like"/>
    <property type="match status" value="1"/>
</dbReference>
<name>A0ABR3A8L4_9AGAR</name>
<gene>
    <name evidence="1" type="ORF">AAF712_002930</name>
</gene>
<evidence type="ECO:0000313" key="1">
    <source>
        <dbReference type="EMBL" id="KAL0070033.1"/>
    </source>
</evidence>
<accession>A0ABR3A8L4</accession>
<comment type="caution">
    <text evidence="1">The sequence shown here is derived from an EMBL/GenBank/DDBJ whole genome shotgun (WGS) entry which is preliminary data.</text>
</comment>
<dbReference type="InterPro" id="IPR032675">
    <property type="entry name" value="LRR_dom_sf"/>
</dbReference>
<reference evidence="1 2" key="1">
    <citation type="submission" date="2024-05" db="EMBL/GenBank/DDBJ databases">
        <title>A draft genome resource for the thread blight pathogen Marasmius tenuissimus strain MS-2.</title>
        <authorList>
            <person name="Yulfo-Soto G.E."/>
            <person name="Baruah I.K."/>
            <person name="Amoako-Attah I."/>
            <person name="Bukari Y."/>
            <person name="Meinhardt L.W."/>
            <person name="Bailey B.A."/>
            <person name="Cohen S.P."/>
        </authorList>
    </citation>
    <scope>NUCLEOTIDE SEQUENCE [LARGE SCALE GENOMIC DNA]</scope>
    <source>
        <strain evidence="1 2">MS-2</strain>
    </source>
</reference>
<proteinExistence type="predicted"/>
<dbReference type="EMBL" id="JBBXMP010000009">
    <property type="protein sequence ID" value="KAL0070033.1"/>
    <property type="molecule type" value="Genomic_DNA"/>
</dbReference>
<organism evidence="1 2">
    <name type="scientific">Marasmius tenuissimus</name>
    <dbReference type="NCBI Taxonomy" id="585030"/>
    <lineage>
        <taxon>Eukaryota</taxon>
        <taxon>Fungi</taxon>
        <taxon>Dikarya</taxon>
        <taxon>Basidiomycota</taxon>
        <taxon>Agaricomycotina</taxon>
        <taxon>Agaricomycetes</taxon>
        <taxon>Agaricomycetidae</taxon>
        <taxon>Agaricales</taxon>
        <taxon>Marasmiineae</taxon>
        <taxon>Marasmiaceae</taxon>
        <taxon>Marasmius</taxon>
    </lineage>
</organism>
<dbReference type="Gene3D" id="3.80.10.10">
    <property type="entry name" value="Ribonuclease Inhibitor"/>
    <property type="match status" value="1"/>
</dbReference>
<keyword evidence="2" id="KW-1185">Reference proteome</keyword>
<dbReference type="Proteomes" id="UP001437256">
    <property type="component" value="Unassembled WGS sequence"/>
</dbReference>
<evidence type="ECO:0000313" key="2">
    <source>
        <dbReference type="Proteomes" id="UP001437256"/>
    </source>
</evidence>
<sequence length="405" mass="44851">MYLLSCYSRRWKTLSLDSGVDASHLQPLGLFTREDLPLLETVYAGKLALIGGAHPSAPLLRREDPTPFARLLPQLPSLRSFHSEPGYPLTLDIASTYRRLTQLTLGSSILPTVALRQIATSCRALNTLTLLSFLSPSQEDVALTQAAPVDWPSLRELNLHLGGVSYHSGSFRYDAPLFPPVLKGTFDSILAPQLRRLFVELGSFASRPIEDIVPFQDFITSSPRLTHLYILGYNALDAEYLSRCLQFAPALTSLTVRPLTPHFSSQPYVASPHLPTVTDAFREWIPKLLSSLDRLGSCPEMETFDCGGCTPGDVNLILKSVQGDYRSSTLKHLRVDLGFLHKEGVLAVTSADLTERLGVLRETKGISVKLEWKVPETIKFNYPSAGVPIEYSPWASDSYLNQPLK</sequence>
<protein>
    <submittedName>
        <fullName evidence="1">Uncharacterized protein</fullName>
    </submittedName>
</protein>